<evidence type="ECO:0000256" key="1">
    <source>
        <dbReference type="SAM" id="MobiDB-lite"/>
    </source>
</evidence>
<accession>D6PJT9</accession>
<organism evidence="2">
    <name type="scientific">uncultured organism MedDCM-OCT-S04-C1073</name>
    <dbReference type="NCBI Taxonomy" id="743607"/>
    <lineage>
        <taxon>unclassified sequences</taxon>
        <taxon>environmental samples</taxon>
    </lineage>
</organism>
<feature type="compositionally biased region" description="Polar residues" evidence="1">
    <location>
        <begin position="148"/>
        <end position="160"/>
    </location>
</feature>
<reference evidence="2" key="1">
    <citation type="journal article" date="2010" name="ISME J.">
        <title>Metagenome of the Mediterranean deep chlorophyll maximum studied by direct and fosmid library 454 pyrosequencing.</title>
        <authorList>
            <person name="Ghai R."/>
            <person name="Martin-Cuadrado A.B."/>
            <person name="Molto A.G."/>
            <person name="Heredia I.G."/>
            <person name="Cabrera R."/>
            <person name="Martin J."/>
            <person name="Verdu M."/>
            <person name="Deschamps P."/>
            <person name="Moreira D."/>
            <person name="Lopez-Garcia P."/>
            <person name="Mira A."/>
            <person name="Rodriguez-Valera F."/>
        </authorList>
    </citation>
    <scope>NUCLEOTIDE SEQUENCE</scope>
</reference>
<feature type="region of interest" description="Disordered" evidence="1">
    <location>
        <begin position="81"/>
        <end position="105"/>
    </location>
</feature>
<dbReference type="AlphaFoldDB" id="D6PJT9"/>
<dbReference type="EMBL" id="GU943113">
    <property type="protein sequence ID" value="ADD95990.1"/>
    <property type="molecule type" value="Genomic_DNA"/>
</dbReference>
<feature type="region of interest" description="Disordered" evidence="1">
    <location>
        <begin position="138"/>
        <end position="170"/>
    </location>
</feature>
<name>D6PJT9_9ZZZZ</name>
<evidence type="ECO:0000313" key="2">
    <source>
        <dbReference type="EMBL" id="ADD95990.1"/>
    </source>
</evidence>
<proteinExistence type="predicted"/>
<protein>
    <submittedName>
        <fullName evidence="2">Uncharacterized protein</fullName>
    </submittedName>
</protein>
<sequence length="170" mass="17733">MLLEIVVLKNKKGVKTPSLAVNAAAAILSKPLQAGSKMTRDFLDKSFRIKNYKGTTKTEFDAMSRSAQESMYKSYITGRTSGKTDAYGNPISQGDNGGATSTGGQVVQAPTVTAPTTAEVSQATTTEAAEDSLILRKRRAKAKGRSPTIMTGVTGATGSLTLGKPSLLGS</sequence>